<accession>A0A0V1PU52</accession>
<dbReference type="SMART" id="SM01021">
    <property type="entry name" value="Bac_rhodopsin"/>
    <property type="match status" value="1"/>
</dbReference>
<evidence type="ECO:0000256" key="4">
    <source>
        <dbReference type="ARBA" id="ARBA00022989"/>
    </source>
</evidence>
<keyword evidence="9" id="KW-1185">Reference proteome</keyword>
<dbReference type="CDD" id="cd15239">
    <property type="entry name" value="7tm_YRO2_fungal-like"/>
    <property type="match status" value="1"/>
</dbReference>
<evidence type="ECO:0000256" key="1">
    <source>
        <dbReference type="ARBA" id="ARBA00004141"/>
    </source>
</evidence>
<dbReference type="GO" id="GO:0005783">
    <property type="term" value="C:endoplasmic reticulum"/>
    <property type="evidence" value="ECO:0007669"/>
    <property type="project" value="TreeGrafter"/>
</dbReference>
<evidence type="ECO:0000256" key="7">
    <source>
        <dbReference type="SAM" id="Phobius"/>
    </source>
</evidence>
<comment type="subcellular location">
    <subcellularLocation>
        <location evidence="1">Membrane</location>
        <topology evidence="1">Multi-pass membrane protein</topology>
    </subcellularLocation>
</comment>
<sequence length="342" mass="38603">MISIDNLQPRGGNQAVSVNRPNLTTDIHLTSHGSSWLWAVFSIFATLAVIHAFFFSFTSSRTHRLKKILFIVPLFTNAIMAYCYFTYAANLGWTSTRVEFNHVLTIRNLGVRQVFYVKYIGWFLAWPFVLFAMEVATHTLESTNLENGGETITGILSLLSGLIVKTFATEIYVLGLLIGILIPSSYRWGYFTFAVSAQLFAMSLVLVSMFAAMKSVNTNKVAIMFIAFELVVWILYPVCWGLSEGGNRIQPDSEAVFYGILDLITFSFVPIILTWINASGVDEDFFHKAMHFNLRRNSRHEKPVEETPRHSGDTAVPPSNYDRPEVENDVAPATRPMEEEQV</sequence>
<dbReference type="Gene3D" id="1.20.1070.10">
    <property type="entry name" value="Rhodopsin 7-helix transmembrane proteins"/>
    <property type="match status" value="1"/>
</dbReference>
<dbReference type="InterPro" id="IPR001425">
    <property type="entry name" value="Arc/bac/fun_rhodopsins"/>
</dbReference>
<feature type="compositionally biased region" description="Basic and acidic residues" evidence="6">
    <location>
        <begin position="300"/>
        <end position="312"/>
    </location>
</feature>
<feature type="transmembrane region" description="Helical" evidence="7">
    <location>
        <begin position="222"/>
        <end position="243"/>
    </location>
</feature>
<dbReference type="GeneID" id="26841453"/>
<keyword evidence="3 7" id="KW-0812">Transmembrane</keyword>
<dbReference type="Proteomes" id="UP000054251">
    <property type="component" value="Unassembled WGS sequence"/>
</dbReference>
<dbReference type="RefSeq" id="XP_015465892.1">
    <property type="nucleotide sequence ID" value="XM_015613273.1"/>
</dbReference>
<reference evidence="8 9" key="1">
    <citation type="submission" date="2015-11" db="EMBL/GenBank/DDBJ databases">
        <title>The genome of Debaryomyces fabryi.</title>
        <authorList>
            <person name="Tafer H."/>
            <person name="Lopandic K."/>
        </authorList>
    </citation>
    <scope>NUCLEOTIDE SEQUENCE [LARGE SCALE GENOMIC DNA]</scope>
    <source>
        <strain evidence="8 9">CBS 789</strain>
    </source>
</reference>
<evidence type="ECO:0000256" key="3">
    <source>
        <dbReference type="ARBA" id="ARBA00022692"/>
    </source>
</evidence>
<evidence type="ECO:0000313" key="9">
    <source>
        <dbReference type="Proteomes" id="UP000054251"/>
    </source>
</evidence>
<feature type="transmembrane region" description="Helical" evidence="7">
    <location>
        <begin position="119"/>
        <end position="140"/>
    </location>
</feature>
<dbReference type="OrthoDB" id="536545at2759"/>
<gene>
    <name evidence="8" type="ORF">AC631_04444</name>
</gene>
<dbReference type="InterPro" id="IPR043476">
    <property type="entry name" value="Yro2-like_7TM"/>
</dbReference>
<feature type="transmembrane region" description="Helical" evidence="7">
    <location>
        <begin position="68"/>
        <end position="87"/>
    </location>
</feature>
<feature type="transmembrane region" description="Helical" evidence="7">
    <location>
        <begin position="188"/>
        <end position="210"/>
    </location>
</feature>
<dbReference type="SUPFAM" id="SSF81321">
    <property type="entry name" value="Family A G protein-coupled receptor-like"/>
    <property type="match status" value="1"/>
</dbReference>
<dbReference type="GO" id="GO:0005886">
    <property type="term" value="C:plasma membrane"/>
    <property type="evidence" value="ECO:0007669"/>
    <property type="project" value="TreeGrafter"/>
</dbReference>
<evidence type="ECO:0000313" key="8">
    <source>
        <dbReference type="EMBL" id="KRZ99789.1"/>
    </source>
</evidence>
<dbReference type="AlphaFoldDB" id="A0A0V1PU52"/>
<dbReference type="FunFam" id="1.20.1070.10:FF:000160">
    <property type="entry name" value="Related to Opsin-1"/>
    <property type="match status" value="1"/>
</dbReference>
<comment type="similarity">
    <text evidence="2">Belongs to the archaeal/bacterial/fungal opsin family.</text>
</comment>
<keyword evidence="5 7" id="KW-0472">Membrane</keyword>
<proteinExistence type="inferred from homology"/>
<feature type="region of interest" description="Disordered" evidence="6">
    <location>
        <begin position="297"/>
        <end position="342"/>
    </location>
</feature>
<dbReference type="EMBL" id="LMYN01000120">
    <property type="protein sequence ID" value="KRZ99789.1"/>
    <property type="molecule type" value="Genomic_DNA"/>
</dbReference>
<organism evidence="8 9">
    <name type="scientific">Debaryomyces fabryi</name>
    <dbReference type="NCBI Taxonomy" id="58627"/>
    <lineage>
        <taxon>Eukaryota</taxon>
        <taxon>Fungi</taxon>
        <taxon>Dikarya</taxon>
        <taxon>Ascomycota</taxon>
        <taxon>Saccharomycotina</taxon>
        <taxon>Pichiomycetes</taxon>
        <taxon>Debaryomycetaceae</taxon>
        <taxon>Debaryomyces</taxon>
    </lineage>
</organism>
<evidence type="ECO:0000256" key="5">
    <source>
        <dbReference type="ARBA" id="ARBA00023136"/>
    </source>
</evidence>
<feature type="transmembrane region" description="Helical" evidence="7">
    <location>
        <begin position="152"/>
        <end position="182"/>
    </location>
</feature>
<protein>
    <submittedName>
        <fullName evidence="8">Uncharacterized protein</fullName>
    </submittedName>
</protein>
<keyword evidence="4 7" id="KW-1133">Transmembrane helix</keyword>
<evidence type="ECO:0000256" key="2">
    <source>
        <dbReference type="ARBA" id="ARBA00008130"/>
    </source>
</evidence>
<feature type="transmembrane region" description="Helical" evidence="7">
    <location>
        <begin position="255"/>
        <end position="278"/>
    </location>
</feature>
<dbReference type="PANTHER" id="PTHR28286">
    <property type="match status" value="1"/>
</dbReference>
<feature type="transmembrane region" description="Helical" evidence="7">
    <location>
        <begin position="36"/>
        <end position="56"/>
    </location>
</feature>
<comment type="caution">
    <text evidence="8">The sequence shown here is derived from an EMBL/GenBank/DDBJ whole genome shotgun (WGS) entry which is preliminary data.</text>
</comment>
<name>A0A0V1PU52_9ASCO</name>
<dbReference type="PANTHER" id="PTHR28286:SF1">
    <property type="entry name" value="30 KDA HEAT SHOCK PROTEIN-RELATED"/>
    <property type="match status" value="1"/>
</dbReference>
<evidence type="ECO:0000256" key="6">
    <source>
        <dbReference type="SAM" id="MobiDB-lite"/>
    </source>
</evidence>